<keyword evidence="11" id="KW-0325">Glycoprotein</keyword>
<dbReference type="PANTHER" id="PTHR48061:SF46">
    <property type="entry name" value="LEUCINE-RICH REPEAT-CONTAINING N-TERMINAL PLANT-TYPE DOMAIN-CONTAINING PROTEIN"/>
    <property type="match status" value="1"/>
</dbReference>
<keyword evidence="3" id="KW-1003">Cell membrane</keyword>
<dbReference type="InterPro" id="IPR025875">
    <property type="entry name" value="Leu-rich_rpt_4"/>
</dbReference>
<evidence type="ECO:0000256" key="2">
    <source>
        <dbReference type="ARBA" id="ARBA00009592"/>
    </source>
</evidence>
<name>B9SGA2_RICCO</name>
<dbReference type="InterPro" id="IPR046956">
    <property type="entry name" value="RLP23-like"/>
</dbReference>
<evidence type="ECO:0000256" key="6">
    <source>
        <dbReference type="ARBA" id="ARBA00022729"/>
    </source>
</evidence>
<dbReference type="Pfam" id="PF00560">
    <property type="entry name" value="LRR_1"/>
    <property type="match status" value="10"/>
</dbReference>
<dbReference type="Pfam" id="PF12799">
    <property type="entry name" value="LRR_4"/>
    <property type="match status" value="1"/>
</dbReference>
<evidence type="ECO:0000256" key="12">
    <source>
        <dbReference type="SAM" id="Phobius"/>
    </source>
</evidence>
<evidence type="ECO:0000256" key="8">
    <source>
        <dbReference type="ARBA" id="ARBA00022989"/>
    </source>
</evidence>
<keyword evidence="15" id="KW-0418">Kinase</keyword>
<protein>
    <submittedName>
        <fullName evidence="15">Serine/threonine-protein kinase bri1, putative</fullName>
        <ecNumber evidence="15">1.3.1.74</ecNumber>
    </submittedName>
</protein>
<evidence type="ECO:0000256" key="1">
    <source>
        <dbReference type="ARBA" id="ARBA00004251"/>
    </source>
</evidence>
<keyword evidence="8 12" id="KW-1133">Transmembrane helix</keyword>
<keyword evidence="10" id="KW-0675">Receptor</keyword>
<keyword evidence="7" id="KW-0677">Repeat</keyword>
<dbReference type="InterPro" id="IPR001611">
    <property type="entry name" value="Leu-rich_rpt"/>
</dbReference>
<dbReference type="FunFam" id="3.80.10.10:FF:000095">
    <property type="entry name" value="LRR receptor-like serine/threonine-protein kinase GSO1"/>
    <property type="match status" value="2"/>
</dbReference>
<dbReference type="Pfam" id="PF08263">
    <property type="entry name" value="LRRNT_2"/>
    <property type="match status" value="1"/>
</dbReference>
<evidence type="ECO:0000256" key="13">
    <source>
        <dbReference type="SAM" id="SignalP"/>
    </source>
</evidence>
<dbReference type="Gene3D" id="3.80.10.10">
    <property type="entry name" value="Ribonuclease Inhibitor"/>
    <property type="match status" value="3"/>
</dbReference>
<dbReference type="KEGG" id="rcu:8264759"/>
<evidence type="ECO:0000313" key="16">
    <source>
        <dbReference type="Proteomes" id="UP000008311"/>
    </source>
</evidence>
<evidence type="ECO:0000259" key="14">
    <source>
        <dbReference type="Pfam" id="PF08263"/>
    </source>
</evidence>
<accession>B9SGA2</accession>
<feature type="chain" id="PRO_5002891416" evidence="13">
    <location>
        <begin position="21"/>
        <end position="1014"/>
    </location>
</feature>
<sequence length="1014" mass="113450">MSVVILVQILFLLLHYPVDCSSSVICHPNESSALLQFKDTLTSHTNSYAYCGDKLPAIDTWVKDTDCCLWDGITCDGLTGDVIGLDLSCRPLGGKIAPNTTLLLLSHLQRLNLAYTYFDDSSIPSSGFSLWTNLTYLNLSTCGLSGQTPSDLHRLSKLVSLDLSGNDLEFDFNTNGLENILANLTELIDLDLSEVNMSLISSEAFLNLSSSLRTLRFSDCSLRGNFDGDFARFKSLELFDLSYNNDFVLNMTTANWPSSLRSLNLYATGSSGELLEHSIGNLKSMEYLDLSFNNLFGLIPTSLGNLESLEYLYLRNNNLSGSVPHTLGNLKQLKFLDLSSNHFSGQIPDIYADLRKLEFLYLFGNDFSGQLPPSMFKFTELYSLDISFNNLNGTIPSWLFALPSLNGLDLQNNNLNGPIKHFQNPHHSSLKYVRLSDNMIDGPIPISIFELTNLTELDLSSNKLSGIIEWSMLQKLKNLENLNLSNNSQLSLTSNTDISFNLTNLWKMTLSSCNITEFPYFLSTQQALTALDLSNNRIHGQFSKQKSEGWKSLQFLNLSGNFLTGLDQHPWQNIDTLDLNFNWLQGQLSVPPPSIRQFMVSNNRLSGEIPSFICNLGSIQVLDLSNNGFSGLIPKCLGIMMNWLVILDLRNNNFSGKIPEVFGNSGSLVYLNLHGNNFEGPLPPSLGNCSGLRILDFGNNNIRDTFPHWLEALPNLEILILRSNSFHGEVGDPSVDHPFPSLQILDLSHNHFTGFVPIKLMQNLKSVVYVDKDANLPEYVGDKLFVGRYQYFLVDAPLISLIIKGWGVELRKILTILTVVDCSSNEFRGEIPEEIGMLKSLVVLNFSHNSLTGRIPLSFANLTNMESLDLSSNKLVGEIPSQLTLLSFLAVLNLTFNQLKGQIPQGKQFNTFANDSYVGNLGLCGFPLSQKCSSGEPPQLSPSPIPHEEEDSQGWFDWKFALMGYGCGMVFGLSMGYIVLATRKPQWIVRIIEERQHRRVRRPYPRRTTRRRNH</sequence>
<dbReference type="SUPFAM" id="SSF52058">
    <property type="entry name" value="L domain-like"/>
    <property type="match status" value="2"/>
</dbReference>
<dbReference type="AlphaFoldDB" id="B9SGA2"/>
<dbReference type="SUPFAM" id="SSF52047">
    <property type="entry name" value="RNI-like"/>
    <property type="match status" value="1"/>
</dbReference>
<dbReference type="InterPro" id="IPR003591">
    <property type="entry name" value="Leu-rich_rpt_typical-subtyp"/>
</dbReference>
<dbReference type="PROSITE" id="PS51450">
    <property type="entry name" value="LRR"/>
    <property type="match status" value="1"/>
</dbReference>
<comment type="subcellular location">
    <subcellularLocation>
        <location evidence="1">Cell membrane</location>
        <topology evidence="1">Single-pass type I membrane protein</topology>
    </subcellularLocation>
</comment>
<keyword evidence="9 12" id="KW-0472">Membrane</keyword>
<dbReference type="STRING" id="3988.B9SGA2"/>
<evidence type="ECO:0000256" key="5">
    <source>
        <dbReference type="ARBA" id="ARBA00022692"/>
    </source>
</evidence>
<dbReference type="Pfam" id="PF13855">
    <property type="entry name" value="LRR_8"/>
    <property type="match status" value="2"/>
</dbReference>
<keyword evidence="16" id="KW-1185">Reference proteome</keyword>
<keyword evidence="4" id="KW-0433">Leucine-rich repeat</keyword>
<evidence type="ECO:0000313" key="15">
    <source>
        <dbReference type="EMBL" id="EEF37348.1"/>
    </source>
</evidence>
<dbReference type="EMBL" id="EQ973951">
    <property type="protein sequence ID" value="EEF37348.1"/>
    <property type="molecule type" value="Genomic_DNA"/>
</dbReference>
<dbReference type="FunFam" id="3.80.10.10:FF:000111">
    <property type="entry name" value="LRR receptor-like serine/threonine-protein kinase ERECTA"/>
    <property type="match status" value="1"/>
</dbReference>
<dbReference type="InterPro" id="IPR032675">
    <property type="entry name" value="LRR_dom_sf"/>
</dbReference>
<reference evidence="16" key="1">
    <citation type="journal article" date="2010" name="Nat. Biotechnol.">
        <title>Draft genome sequence of the oilseed species Ricinus communis.</title>
        <authorList>
            <person name="Chan A.P."/>
            <person name="Crabtree J."/>
            <person name="Zhao Q."/>
            <person name="Lorenzi H."/>
            <person name="Orvis J."/>
            <person name="Puiu D."/>
            <person name="Melake-Berhan A."/>
            <person name="Jones K.M."/>
            <person name="Redman J."/>
            <person name="Chen G."/>
            <person name="Cahoon E.B."/>
            <person name="Gedil M."/>
            <person name="Stanke M."/>
            <person name="Haas B.J."/>
            <person name="Wortman J.R."/>
            <person name="Fraser-Liggett C.M."/>
            <person name="Ravel J."/>
            <person name="Rabinowicz P.D."/>
        </authorList>
    </citation>
    <scope>NUCLEOTIDE SEQUENCE [LARGE SCALE GENOMIC DNA]</scope>
    <source>
        <strain evidence="16">cv. Hale</strain>
    </source>
</reference>
<dbReference type="PRINTS" id="PR00019">
    <property type="entry name" value="LEURICHRPT"/>
</dbReference>
<proteinExistence type="inferred from homology"/>
<dbReference type="EC" id="1.3.1.74" evidence="15"/>
<dbReference type="InParanoid" id="B9SGA2"/>
<dbReference type="PANTHER" id="PTHR48061">
    <property type="entry name" value="LEUCINE-RICH REPEAT RECEPTOR PROTEIN KINASE EMS1-LIKE-RELATED"/>
    <property type="match status" value="1"/>
</dbReference>
<keyword evidence="15" id="KW-0560">Oxidoreductase</keyword>
<gene>
    <name evidence="15" type="ORF">RCOM_0880290</name>
</gene>
<organism evidence="15 16">
    <name type="scientific">Ricinus communis</name>
    <name type="common">Castor bean</name>
    <dbReference type="NCBI Taxonomy" id="3988"/>
    <lineage>
        <taxon>Eukaryota</taxon>
        <taxon>Viridiplantae</taxon>
        <taxon>Streptophyta</taxon>
        <taxon>Embryophyta</taxon>
        <taxon>Tracheophyta</taxon>
        <taxon>Spermatophyta</taxon>
        <taxon>Magnoliopsida</taxon>
        <taxon>eudicotyledons</taxon>
        <taxon>Gunneridae</taxon>
        <taxon>Pentapetalae</taxon>
        <taxon>rosids</taxon>
        <taxon>fabids</taxon>
        <taxon>Malpighiales</taxon>
        <taxon>Euphorbiaceae</taxon>
        <taxon>Acalyphoideae</taxon>
        <taxon>Acalypheae</taxon>
        <taxon>Ricinus</taxon>
    </lineage>
</organism>
<keyword evidence="15" id="KW-0808">Transferase</keyword>
<evidence type="ECO:0000256" key="10">
    <source>
        <dbReference type="ARBA" id="ARBA00023170"/>
    </source>
</evidence>
<dbReference type="GO" id="GO:0032440">
    <property type="term" value="F:2-alkenal reductase [NAD(P)H] activity"/>
    <property type="evidence" value="ECO:0007669"/>
    <property type="project" value="UniProtKB-EC"/>
</dbReference>
<dbReference type="GO" id="GO:0005886">
    <property type="term" value="C:plasma membrane"/>
    <property type="evidence" value="ECO:0007669"/>
    <property type="project" value="UniProtKB-SubCell"/>
</dbReference>
<feature type="signal peptide" evidence="13">
    <location>
        <begin position="1"/>
        <end position="20"/>
    </location>
</feature>
<dbReference type="SMART" id="SM00369">
    <property type="entry name" value="LRR_TYP"/>
    <property type="match status" value="14"/>
</dbReference>
<keyword evidence="6 13" id="KW-0732">Signal</keyword>
<evidence type="ECO:0000256" key="4">
    <source>
        <dbReference type="ARBA" id="ARBA00022614"/>
    </source>
</evidence>
<feature type="domain" description="Leucine-rich repeat-containing N-terminal plant-type" evidence="14">
    <location>
        <begin position="28"/>
        <end position="76"/>
    </location>
</feature>
<keyword evidence="5 12" id="KW-0812">Transmembrane</keyword>
<evidence type="ECO:0000256" key="3">
    <source>
        <dbReference type="ARBA" id="ARBA00022475"/>
    </source>
</evidence>
<dbReference type="InterPro" id="IPR013210">
    <property type="entry name" value="LRR_N_plant-typ"/>
</dbReference>
<evidence type="ECO:0000256" key="7">
    <source>
        <dbReference type="ARBA" id="ARBA00022737"/>
    </source>
</evidence>
<dbReference type="SMART" id="SM00365">
    <property type="entry name" value="LRR_SD22"/>
    <property type="match status" value="5"/>
</dbReference>
<dbReference type="GO" id="GO:0016301">
    <property type="term" value="F:kinase activity"/>
    <property type="evidence" value="ECO:0007669"/>
    <property type="project" value="UniProtKB-KW"/>
</dbReference>
<evidence type="ECO:0000256" key="9">
    <source>
        <dbReference type="ARBA" id="ARBA00023136"/>
    </source>
</evidence>
<dbReference type="eggNOG" id="KOG0619">
    <property type="taxonomic scope" value="Eukaryota"/>
</dbReference>
<comment type="similarity">
    <text evidence="2">Belongs to the RLP family.</text>
</comment>
<feature type="transmembrane region" description="Helical" evidence="12">
    <location>
        <begin position="960"/>
        <end position="980"/>
    </location>
</feature>
<evidence type="ECO:0000256" key="11">
    <source>
        <dbReference type="ARBA" id="ARBA00023180"/>
    </source>
</evidence>
<dbReference type="Proteomes" id="UP000008311">
    <property type="component" value="Unassembled WGS sequence"/>
</dbReference>
<dbReference type="OrthoDB" id="837432at2759"/>